<feature type="region of interest" description="Disordered" evidence="1">
    <location>
        <begin position="305"/>
        <end position="601"/>
    </location>
</feature>
<feature type="compositionally biased region" description="Low complexity" evidence="1">
    <location>
        <begin position="366"/>
        <end position="424"/>
    </location>
</feature>
<comment type="caution">
    <text evidence="2">The sequence shown here is derived from an EMBL/GenBank/DDBJ whole genome shotgun (WGS) entry which is preliminary data.</text>
</comment>
<dbReference type="EMBL" id="BJMM01000007">
    <property type="protein sequence ID" value="GEB49600.1"/>
    <property type="molecule type" value="Genomic_DNA"/>
</dbReference>
<feature type="compositionally biased region" description="Gly residues" evidence="1">
    <location>
        <begin position="354"/>
        <end position="365"/>
    </location>
</feature>
<feature type="compositionally biased region" description="Low complexity" evidence="1">
    <location>
        <begin position="433"/>
        <end position="488"/>
    </location>
</feature>
<evidence type="ECO:0000313" key="3">
    <source>
        <dbReference type="Proteomes" id="UP000319210"/>
    </source>
</evidence>
<organism evidence="2 3">
    <name type="scientific">Streptomyces cacaoi</name>
    <dbReference type="NCBI Taxonomy" id="1898"/>
    <lineage>
        <taxon>Bacteria</taxon>
        <taxon>Bacillati</taxon>
        <taxon>Actinomycetota</taxon>
        <taxon>Actinomycetes</taxon>
        <taxon>Kitasatosporales</taxon>
        <taxon>Streptomycetaceae</taxon>
        <taxon>Streptomyces</taxon>
    </lineage>
</organism>
<feature type="compositionally biased region" description="Low complexity" evidence="1">
    <location>
        <begin position="494"/>
        <end position="578"/>
    </location>
</feature>
<reference evidence="2 3" key="1">
    <citation type="submission" date="2019-06" db="EMBL/GenBank/DDBJ databases">
        <title>Whole genome shotgun sequence of Streptomyces cacaoi subsp. cacaoi NBRC 12748.</title>
        <authorList>
            <person name="Hosoyama A."/>
            <person name="Uohara A."/>
            <person name="Ohji S."/>
            <person name="Ichikawa N."/>
        </authorList>
    </citation>
    <scope>NUCLEOTIDE SEQUENCE [LARGE SCALE GENOMIC DNA]</scope>
    <source>
        <strain evidence="2 3">NBRC 12748</strain>
    </source>
</reference>
<name>A0A4Y3R0C4_STRCI</name>
<protein>
    <recommendedName>
        <fullName evidence="4">DUF3027 domain-containing protein</fullName>
    </recommendedName>
</protein>
<feature type="region of interest" description="Disordered" evidence="1">
    <location>
        <begin position="1"/>
        <end position="52"/>
    </location>
</feature>
<feature type="region of interest" description="Disordered" evidence="1">
    <location>
        <begin position="170"/>
        <end position="201"/>
    </location>
</feature>
<accession>A0A4Y3R0C4</accession>
<evidence type="ECO:0000313" key="2">
    <source>
        <dbReference type="EMBL" id="GEB49600.1"/>
    </source>
</evidence>
<proteinExistence type="predicted"/>
<sequence>MAGAHRMAPEHGRGRRSGHPVPLRPRSRHLSPWPYGRRTPTTARRRRRDDSCECCMSAATRSAPRGARSRRAPDRLCAEAVDLAREAAEETAAPSTVGEWIEAVADGDRVVTHYFEAHEPGYRGWRWGVTVARASRAKKVTVDESVLQPGPDALLAPAWLPWNERLRPGDLGPGDLLPTEPGDVRLEPGWTGEDEPPPNSVVAGEEPAAPGRAALGAVAEEPGMGRARVLSRLGLQEAADRWEEAYGPRTAMAQSAPANCVSCGFLMPLAGSLRQAFGVCANEFSPADGHVVSLAYGCGGHSEAALMPRTPQPPPPVIDETRNDPFSLTAGPAVAEPSDGEDTGRAADADGAGEAPGAGEAGDAGGAAAAEGADAGASAEAAGAENSVKSAKSAKSATTAKSAKPVKAAKSGKAGAAEKTGTTRKSGKRSADSAEPGAAAEASEPAEPSTPEASGKTGATRRSGAAKKAGASRKSAEQSAASAESAEAPEPESSKSSKSSKSLPSASSSASSASSESGASGKSGKTGASRRGGAAKKTGAARKSGARSADSAGPEEQAEAEPSAPKTSGKTGASGRSGASRRSRASGKSGERSADPDGTTE</sequence>
<evidence type="ECO:0000256" key="1">
    <source>
        <dbReference type="SAM" id="MobiDB-lite"/>
    </source>
</evidence>
<dbReference type="Proteomes" id="UP000319210">
    <property type="component" value="Unassembled WGS sequence"/>
</dbReference>
<keyword evidence="3" id="KW-1185">Reference proteome</keyword>
<gene>
    <name evidence="2" type="ORF">SCA03_21510</name>
</gene>
<dbReference type="Pfam" id="PF11228">
    <property type="entry name" value="DUF3027"/>
    <property type="match status" value="1"/>
</dbReference>
<dbReference type="AlphaFoldDB" id="A0A4Y3R0C4"/>
<evidence type="ECO:0008006" key="4">
    <source>
        <dbReference type="Google" id="ProtNLM"/>
    </source>
</evidence>
<feature type="compositionally biased region" description="Low complexity" evidence="1">
    <location>
        <begin position="170"/>
        <end position="181"/>
    </location>
</feature>
<dbReference type="InterPro" id="IPR021391">
    <property type="entry name" value="DUF3027"/>
</dbReference>